<name>A0A6I8S164_XENTR</name>
<dbReference type="InterPro" id="IPR036179">
    <property type="entry name" value="Ig-like_dom_sf"/>
</dbReference>
<keyword evidence="3" id="KW-0732">Signal</keyword>
<keyword evidence="5" id="KW-0472">Membrane</keyword>
<comment type="subcellular location">
    <subcellularLocation>
        <location evidence="1">Cell membrane</location>
    </subcellularLocation>
</comment>
<evidence type="ECO:0000256" key="4">
    <source>
        <dbReference type="ARBA" id="ARBA00022859"/>
    </source>
</evidence>
<evidence type="ECO:0000313" key="9">
    <source>
        <dbReference type="Ensembl" id="ENSXETP00000087118"/>
    </source>
</evidence>
<dbReference type="SUPFAM" id="SSF48726">
    <property type="entry name" value="Immunoglobulin"/>
    <property type="match status" value="1"/>
</dbReference>
<evidence type="ECO:0000256" key="6">
    <source>
        <dbReference type="ARBA" id="ARBA00023157"/>
    </source>
</evidence>
<keyword evidence="7" id="KW-0325">Glycoprotein</keyword>
<proteinExistence type="predicted"/>
<dbReference type="InterPro" id="IPR052051">
    <property type="entry name" value="TCR_complex_component"/>
</dbReference>
<dbReference type="GO" id="GO:0002376">
    <property type="term" value="P:immune system process"/>
    <property type="evidence" value="ECO:0007669"/>
    <property type="project" value="UniProtKB-KW"/>
</dbReference>
<dbReference type="InParanoid" id="A0A6I8S164"/>
<evidence type="ECO:0000256" key="5">
    <source>
        <dbReference type="ARBA" id="ARBA00023136"/>
    </source>
</evidence>
<evidence type="ECO:0000256" key="3">
    <source>
        <dbReference type="ARBA" id="ARBA00022729"/>
    </source>
</evidence>
<protein>
    <recommendedName>
        <fullName evidence="8">Ig-like domain-containing protein</fullName>
    </recommendedName>
</protein>
<reference evidence="9" key="1">
    <citation type="journal article" date="2010" name="Science">
        <title>The genome of the Western clawed frog Xenopus tropicalis.</title>
        <authorList>
            <person name="Hellsten U."/>
            <person name="Harland R.M."/>
            <person name="Gilchrist M.J."/>
            <person name="Hendrix D."/>
            <person name="Jurka J."/>
            <person name="Kapitonov V."/>
            <person name="Ovcharenko I."/>
            <person name="Putnam N.H."/>
            <person name="Shu S."/>
            <person name="Taher L."/>
            <person name="Blitz I.L."/>
            <person name="Blumberg B."/>
            <person name="Dichmann D.S."/>
            <person name="Dubchak I."/>
            <person name="Amaya E."/>
            <person name="Detter J.C."/>
            <person name="Fletcher R."/>
            <person name="Gerhard D.S."/>
            <person name="Goodstein D."/>
            <person name="Graves T."/>
            <person name="Grigoriev I.V."/>
            <person name="Grimwood J."/>
            <person name="Kawashima T."/>
            <person name="Lindquist E."/>
            <person name="Lucas S.M."/>
            <person name="Mead P.E."/>
            <person name="Mitros T."/>
            <person name="Ogino H."/>
            <person name="Ohta Y."/>
            <person name="Poliakov A.V."/>
            <person name="Pollet N."/>
            <person name="Robert J."/>
            <person name="Salamov A."/>
            <person name="Sater A.K."/>
            <person name="Schmutz J."/>
            <person name="Terry A."/>
            <person name="Vize P.D."/>
            <person name="Warren W.C."/>
            <person name="Wells D."/>
            <person name="Wills A."/>
            <person name="Wilson R.K."/>
            <person name="Zimmerman L.B."/>
            <person name="Zorn A.M."/>
            <person name="Grainger R."/>
            <person name="Grammer T."/>
            <person name="Khokha M.K."/>
            <person name="Richardson P.M."/>
            <person name="Rokhsar D.S."/>
        </authorList>
    </citation>
    <scope>NUCLEOTIDE SEQUENCE [LARGE SCALE GENOMIC DNA]</scope>
    <source>
        <strain evidence="9">Nigerian</strain>
    </source>
</reference>
<dbReference type="PROSITE" id="PS50835">
    <property type="entry name" value="IG_LIKE"/>
    <property type="match status" value="1"/>
</dbReference>
<evidence type="ECO:0000259" key="8">
    <source>
        <dbReference type="PROSITE" id="PS50835"/>
    </source>
</evidence>
<organism evidence="9">
    <name type="scientific">Xenopus tropicalis</name>
    <name type="common">Western clawed frog</name>
    <name type="synonym">Silurana tropicalis</name>
    <dbReference type="NCBI Taxonomy" id="8364"/>
    <lineage>
        <taxon>Eukaryota</taxon>
        <taxon>Metazoa</taxon>
        <taxon>Chordata</taxon>
        <taxon>Craniata</taxon>
        <taxon>Vertebrata</taxon>
        <taxon>Euteleostomi</taxon>
        <taxon>Amphibia</taxon>
        <taxon>Batrachia</taxon>
        <taxon>Anura</taxon>
        <taxon>Pipoidea</taxon>
        <taxon>Pipidae</taxon>
        <taxon>Xenopodinae</taxon>
        <taxon>Xenopus</taxon>
        <taxon>Silurana</taxon>
    </lineage>
</organism>
<accession>A0A6I8S164</accession>
<dbReference type="Gene3D" id="2.60.40.10">
    <property type="entry name" value="Immunoglobulins"/>
    <property type="match status" value="1"/>
</dbReference>
<keyword evidence="2" id="KW-1003">Cell membrane</keyword>
<dbReference type="PANTHER" id="PTHR19433:SF111">
    <property type="entry name" value="T CELL RECEPTOR ALPHA VARIABLE 4"/>
    <property type="match status" value="1"/>
</dbReference>
<sequence length="160" mass="18102">MKYLCFFRSLILWGWSNTSFLFSGLLVADKVVQDPIISIKAGENVTLSCTYETIDSDPYLHWYIQRPEARPHFILHRHQFSKEEDEPGGKYSAKLNKESKSTELRIFGVSESDSGLYYCALRPTVSLSAASSVQEALALSMVLLTDSINNCICMYLCNIL</sequence>
<keyword evidence="6" id="KW-1015">Disulfide bond</keyword>
<reference evidence="9" key="2">
    <citation type="submission" date="2020-05" db="UniProtKB">
        <authorList>
            <consortium name="Ensembl"/>
        </authorList>
    </citation>
    <scope>IDENTIFICATION</scope>
</reference>
<dbReference type="InterPro" id="IPR013783">
    <property type="entry name" value="Ig-like_fold"/>
</dbReference>
<dbReference type="Pfam" id="PF07686">
    <property type="entry name" value="V-set"/>
    <property type="match status" value="1"/>
</dbReference>
<evidence type="ECO:0000256" key="2">
    <source>
        <dbReference type="ARBA" id="ARBA00022475"/>
    </source>
</evidence>
<dbReference type="InterPro" id="IPR007110">
    <property type="entry name" value="Ig-like_dom"/>
</dbReference>
<dbReference type="Ensembl" id="ENSXETT00000084253">
    <property type="protein sequence ID" value="ENSXETP00000087118"/>
    <property type="gene ID" value="ENSXETG00000035821"/>
</dbReference>
<keyword evidence="4" id="KW-0391">Immunity</keyword>
<dbReference type="InterPro" id="IPR013106">
    <property type="entry name" value="Ig_V-set"/>
</dbReference>
<dbReference type="AlphaFoldDB" id="A0A6I8S164"/>
<dbReference type="SMART" id="SM00409">
    <property type="entry name" value="IG"/>
    <property type="match status" value="1"/>
</dbReference>
<dbReference type="GeneTree" id="ENSGT01030000234557"/>
<dbReference type="GO" id="GO:0005886">
    <property type="term" value="C:plasma membrane"/>
    <property type="evidence" value="ECO:0007669"/>
    <property type="project" value="UniProtKB-SubCell"/>
</dbReference>
<evidence type="ECO:0000256" key="1">
    <source>
        <dbReference type="ARBA" id="ARBA00004236"/>
    </source>
</evidence>
<dbReference type="InterPro" id="IPR003599">
    <property type="entry name" value="Ig_sub"/>
</dbReference>
<dbReference type="FunCoup" id="A0A6I8S164">
    <property type="interactions" value="284"/>
</dbReference>
<dbReference type="SMART" id="SM00406">
    <property type="entry name" value="IGv"/>
    <property type="match status" value="1"/>
</dbReference>
<evidence type="ECO:0000256" key="7">
    <source>
        <dbReference type="ARBA" id="ARBA00023180"/>
    </source>
</evidence>
<feature type="domain" description="Ig-like" evidence="8">
    <location>
        <begin position="42"/>
        <end position="140"/>
    </location>
</feature>
<dbReference type="PANTHER" id="PTHR19433">
    <property type="entry name" value="T-CELL RECEPTOR ALPHA CHAIN V REGION-RELATED"/>
    <property type="match status" value="1"/>
</dbReference>